<sequence length="205" mass="23298">MAVMRSRFRRGEVIVRREILDGREWLVYPVRVASDDERALAVYLAQGTPLAFGGGDFRWGLHPWTEFEHVWQSSGVLQLQRAGDGYSVWGRWADGTLSEWYVNFQAPLVRTERGFDTLDHELDLVIPGDGSPYRWKDVEHFEERVRTGGFDAEEADAVRAAAASVVDLVERGACWWEQWRDWRAPADWAPPAAVALQDGNPVGAR</sequence>
<accession>A0A388T2X8</accession>
<reference evidence="2 3" key="1">
    <citation type="submission" date="2018-07" db="EMBL/GenBank/DDBJ databases">
        <title>Whole Genome Shotgun Sequence of Streptomyces spongiicola strain 531S.</title>
        <authorList>
            <person name="Dohra H."/>
            <person name="Kodani S."/>
        </authorList>
    </citation>
    <scope>NUCLEOTIDE SEQUENCE [LARGE SCALE GENOMIC DNA]</scope>
    <source>
        <strain evidence="2 3">531S</strain>
    </source>
</reference>
<protein>
    <submittedName>
        <fullName evidence="2">DUF402 domain-containing protein</fullName>
    </submittedName>
</protein>
<dbReference type="EMBL" id="BGZL01000017">
    <property type="protein sequence ID" value="GBQ03288.1"/>
    <property type="molecule type" value="Genomic_DNA"/>
</dbReference>
<evidence type="ECO:0000313" key="3">
    <source>
        <dbReference type="Proteomes" id="UP000265354"/>
    </source>
</evidence>
<proteinExistence type="predicted"/>
<evidence type="ECO:0000313" key="2">
    <source>
        <dbReference type="EMBL" id="GBQ03288.1"/>
    </source>
</evidence>
<dbReference type="Proteomes" id="UP000265354">
    <property type="component" value="Unassembled WGS sequence"/>
</dbReference>
<dbReference type="SUPFAM" id="SSF159234">
    <property type="entry name" value="FomD-like"/>
    <property type="match status" value="1"/>
</dbReference>
<dbReference type="AlphaFoldDB" id="A0A388T2X8"/>
<dbReference type="InterPro" id="IPR007295">
    <property type="entry name" value="DUF402"/>
</dbReference>
<name>A0A388T2X8_9ACTN</name>
<comment type="caution">
    <text evidence="2">The sequence shown here is derived from an EMBL/GenBank/DDBJ whole genome shotgun (WGS) entry which is preliminary data.</text>
</comment>
<dbReference type="InterPro" id="IPR035930">
    <property type="entry name" value="FomD-like_sf"/>
</dbReference>
<dbReference type="Gene3D" id="2.40.380.10">
    <property type="entry name" value="FomD-like"/>
    <property type="match status" value="1"/>
</dbReference>
<dbReference type="Pfam" id="PF04167">
    <property type="entry name" value="DUF402"/>
    <property type="match status" value="1"/>
</dbReference>
<organism evidence="2 3">
    <name type="scientific">Streptomyces spongiicola</name>
    <dbReference type="NCBI Taxonomy" id="1690221"/>
    <lineage>
        <taxon>Bacteria</taxon>
        <taxon>Bacillati</taxon>
        <taxon>Actinomycetota</taxon>
        <taxon>Actinomycetes</taxon>
        <taxon>Kitasatosporales</taxon>
        <taxon>Streptomycetaceae</taxon>
        <taxon>Streptomyces</taxon>
    </lineage>
</organism>
<feature type="domain" description="DUF402" evidence="1">
    <location>
        <begin position="65"/>
        <end position="172"/>
    </location>
</feature>
<gene>
    <name evidence="2" type="ORF">SSP531S_47580</name>
</gene>
<evidence type="ECO:0000259" key="1">
    <source>
        <dbReference type="Pfam" id="PF04167"/>
    </source>
</evidence>